<dbReference type="Pfam" id="PF02361">
    <property type="entry name" value="CbiQ"/>
    <property type="match status" value="1"/>
</dbReference>
<evidence type="ECO:0000256" key="2">
    <source>
        <dbReference type="ARBA" id="ARBA00022475"/>
    </source>
</evidence>
<feature type="transmembrane region" description="Helical" evidence="6">
    <location>
        <begin position="204"/>
        <end position="224"/>
    </location>
</feature>
<dbReference type="Proteomes" id="UP001138997">
    <property type="component" value="Unassembled WGS sequence"/>
</dbReference>
<dbReference type="PANTHER" id="PTHR34857:SF2">
    <property type="entry name" value="SLL0384 PROTEIN"/>
    <property type="match status" value="1"/>
</dbReference>
<organism evidence="7 8">
    <name type="scientific">Kineosporia babensis</name>
    <dbReference type="NCBI Taxonomy" id="499548"/>
    <lineage>
        <taxon>Bacteria</taxon>
        <taxon>Bacillati</taxon>
        <taxon>Actinomycetota</taxon>
        <taxon>Actinomycetes</taxon>
        <taxon>Kineosporiales</taxon>
        <taxon>Kineosporiaceae</taxon>
        <taxon>Kineosporia</taxon>
    </lineage>
</organism>
<dbReference type="PANTHER" id="PTHR34857">
    <property type="entry name" value="SLL0384 PROTEIN"/>
    <property type="match status" value="1"/>
</dbReference>
<comment type="subcellular location">
    <subcellularLocation>
        <location evidence="1">Cell membrane</location>
        <topology evidence="1">Multi-pass membrane protein</topology>
    </subcellularLocation>
</comment>
<keyword evidence="5 6" id="KW-0472">Membrane</keyword>
<dbReference type="InterPro" id="IPR051611">
    <property type="entry name" value="ECF_transporter_component"/>
</dbReference>
<accession>A0A9X1NAH0</accession>
<evidence type="ECO:0000256" key="3">
    <source>
        <dbReference type="ARBA" id="ARBA00022692"/>
    </source>
</evidence>
<evidence type="ECO:0000256" key="4">
    <source>
        <dbReference type="ARBA" id="ARBA00022989"/>
    </source>
</evidence>
<reference evidence="7" key="1">
    <citation type="submission" date="2021-11" db="EMBL/GenBank/DDBJ databases">
        <title>Streptomyces corallinus and Kineosporia corallina sp. nov., two new coral-derived marine actinobacteria.</title>
        <authorList>
            <person name="Buangrab K."/>
            <person name="Sutthacheep M."/>
            <person name="Yeemin T."/>
            <person name="Harunari E."/>
            <person name="Igarashi Y."/>
            <person name="Sripreechasak P."/>
            <person name="Kanchanasin P."/>
            <person name="Tanasupawat S."/>
            <person name="Phongsopitanun W."/>
        </authorList>
    </citation>
    <scope>NUCLEOTIDE SEQUENCE</scope>
    <source>
        <strain evidence="7">JCM 31032</strain>
    </source>
</reference>
<dbReference type="InterPro" id="IPR003339">
    <property type="entry name" value="ABC/ECF_trnsptr_transmembrane"/>
</dbReference>
<dbReference type="NCBIfam" id="TIGR02454">
    <property type="entry name" value="ECF_T_CbiQ"/>
    <property type="match status" value="1"/>
</dbReference>
<proteinExistence type="predicted"/>
<name>A0A9X1NAH0_9ACTN</name>
<evidence type="ECO:0000313" key="7">
    <source>
        <dbReference type="EMBL" id="MCD5310159.1"/>
    </source>
</evidence>
<dbReference type="EMBL" id="JAJOMB010000002">
    <property type="protein sequence ID" value="MCD5310159.1"/>
    <property type="molecule type" value="Genomic_DNA"/>
</dbReference>
<sequence length="226" mass="24499">MAALLAVLAVVAAPRHQIWVFGCFAAVVGVLVATAGIPPRLMARRLLIEVPFLGFALLLPFVAQGERTEVLGLPLSIEGLWSAWELIATATVGLSLSVLLASTTSLPEILNGLQRLRLPALLVQIMSFMVRYTDVVAGELRRMRIARESRGFEARDIRQWPIVARGAGTLFVRCFERGERVHLAMLARGYEGRMPMGDASGAPWSAWATGLSLPVLFGLLALTARA</sequence>
<dbReference type="AlphaFoldDB" id="A0A9X1NAH0"/>
<comment type="caution">
    <text evidence="7">The sequence shown here is derived from an EMBL/GenBank/DDBJ whole genome shotgun (WGS) entry which is preliminary data.</text>
</comment>
<feature type="transmembrane region" description="Helical" evidence="6">
    <location>
        <begin position="18"/>
        <end position="37"/>
    </location>
</feature>
<dbReference type="GO" id="GO:0006824">
    <property type="term" value="P:cobalt ion transport"/>
    <property type="evidence" value="ECO:0007669"/>
    <property type="project" value="InterPro"/>
</dbReference>
<evidence type="ECO:0000256" key="5">
    <source>
        <dbReference type="ARBA" id="ARBA00023136"/>
    </source>
</evidence>
<dbReference type="GO" id="GO:0043190">
    <property type="term" value="C:ATP-binding cassette (ABC) transporter complex"/>
    <property type="evidence" value="ECO:0007669"/>
    <property type="project" value="InterPro"/>
</dbReference>
<keyword evidence="2" id="KW-1003">Cell membrane</keyword>
<dbReference type="CDD" id="cd16914">
    <property type="entry name" value="EcfT"/>
    <property type="match status" value="1"/>
</dbReference>
<gene>
    <name evidence="7" type="primary">cbiQ</name>
    <name evidence="7" type="ORF">LR394_04575</name>
</gene>
<dbReference type="InterPro" id="IPR012809">
    <property type="entry name" value="ECF_CbiQ"/>
</dbReference>
<feature type="transmembrane region" description="Helical" evidence="6">
    <location>
        <begin position="83"/>
        <end position="104"/>
    </location>
</feature>
<keyword evidence="8" id="KW-1185">Reference proteome</keyword>
<keyword evidence="3 6" id="KW-0812">Transmembrane</keyword>
<evidence type="ECO:0000256" key="1">
    <source>
        <dbReference type="ARBA" id="ARBA00004651"/>
    </source>
</evidence>
<keyword evidence="4 6" id="KW-1133">Transmembrane helix</keyword>
<protein>
    <submittedName>
        <fullName evidence="7">Cobalt ECF transporter T component CbiQ</fullName>
    </submittedName>
</protein>
<feature type="transmembrane region" description="Helical" evidence="6">
    <location>
        <begin position="46"/>
        <end position="63"/>
    </location>
</feature>
<evidence type="ECO:0000313" key="8">
    <source>
        <dbReference type="Proteomes" id="UP001138997"/>
    </source>
</evidence>
<evidence type="ECO:0000256" key="6">
    <source>
        <dbReference type="SAM" id="Phobius"/>
    </source>
</evidence>